<dbReference type="EC" id="2.3.2.27" evidence="4"/>
<evidence type="ECO:0000256" key="4">
    <source>
        <dbReference type="ARBA" id="ARBA00012483"/>
    </source>
</evidence>
<keyword evidence="7" id="KW-0479">Metal-binding</keyword>
<dbReference type="SUPFAM" id="SSF57850">
    <property type="entry name" value="RING/U-box"/>
    <property type="match status" value="1"/>
</dbReference>
<evidence type="ECO:0000256" key="11">
    <source>
        <dbReference type="ARBA" id="ARBA00022989"/>
    </source>
</evidence>
<keyword evidence="6 16" id="KW-0812">Transmembrane</keyword>
<dbReference type="Pfam" id="PF13639">
    <property type="entry name" value="zf-RING_2"/>
    <property type="match status" value="1"/>
</dbReference>
<evidence type="ECO:0000256" key="15">
    <source>
        <dbReference type="SAM" id="MobiDB-lite"/>
    </source>
</evidence>
<dbReference type="EMBL" id="JACGWJ010000018">
    <property type="protein sequence ID" value="KAL0350121.1"/>
    <property type="molecule type" value="Genomic_DNA"/>
</dbReference>
<feature type="region of interest" description="Disordered" evidence="15">
    <location>
        <begin position="207"/>
        <end position="246"/>
    </location>
</feature>
<proteinExistence type="inferred from homology"/>
<evidence type="ECO:0000256" key="2">
    <source>
        <dbReference type="ARBA" id="ARBA00004167"/>
    </source>
</evidence>
<evidence type="ECO:0000256" key="1">
    <source>
        <dbReference type="ARBA" id="ARBA00000900"/>
    </source>
</evidence>
<evidence type="ECO:0000313" key="18">
    <source>
        <dbReference type="EMBL" id="KAL0350121.1"/>
    </source>
</evidence>
<comment type="pathway">
    <text evidence="3">Protein modification; protein ubiquitination.</text>
</comment>
<feature type="region of interest" description="Disordered" evidence="15">
    <location>
        <begin position="323"/>
        <end position="347"/>
    </location>
</feature>
<dbReference type="PROSITE" id="PS50089">
    <property type="entry name" value="ZF_RING_2"/>
    <property type="match status" value="1"/>
</dbReference>
<sequence length="379" mass="42524">MAFHHRKLLLVKVTGPDTKPEENSGPVKKPQADKKYESACYSCYSCPDECYKILPPPPPPPPASNHQISSTLILTLSILGPFFLFLSYLTIRRYLSGRRNSRRTSSPGLENGNLREDFIDELQGPVVDHPIWYIRTVGLPQSVIDSITMFKYRKDEGLTEETDCSVCLSEFQEDESIRLLPKCSHAFHRPCIDTWLRSHKNCPVCRAPVSSEATGSTDSGSRVENRMESEPETVPELGSDEPGETRNVCGNISELPVEDNELAEVLSHDCRQNNSRNGDFRILSDLADRRVEVDQELQPVRRSVSLDISSASMIYENVRAKTDEGCGDSKQATVEKQDSDLSAKRRSRSRNSSSYLCSLRKGPVSMKRSLSFSGRCLFP</sequence>
<keyword evidence="5" id="KW-0808">Transferase</keyword>
<dbReference type="PANTHER" id="PTHR46913:SF19">
    <property type="entry name" value="RING-TYPE E3 UBIQUITIN TRANSFERASE"/>
    <property type="match status" value="1"/>
</dbReference>
<evidence type="ECO:0000256" key="13">
    <source>
        <dbReference type="ARBA" id="ARBA00024209"/>
    </source>
</evidence>
<feature type="compositionally biased region" description="Basic and acidic residues" evidence="15">
    <location>
        <begin position="333"/>
        <end position="343"/>
    </location>
</feature>
<reference evidence="18" key="2">
    <citation type="journal article" date="2024" name="Plant">
        <title>Genomic evolution and insights into agronomic trait innovations of Sesamum species.</title>
        <authorList>
            <person name="Miao H."/>
            <person name="Wang L."/>
            <person name="Qu L."/>
            <person name="Liu H."/>
            <person name="Sun Y."/>
            <person name="Le M."/>
            <person name="Wang Q."/>
            <person name="Wei S."/>
            <person name="Zheng Y."/>
            <person name="Lin W."/>
            <person name="Duan Y."/>
            <person name="Cao H."/>
            <person name="Xiong S."/>
            <person name="Wang X."/>
            <person name="Wei L."/>
            <person name="Li C."/>
            <person name="Ma Q."/>
            <person name="Ju M."/>
            <person name="Zhao R."/>
            <person name="Li G."/>
            <person name="Mu C."/>
            <person name="Tian Q."/>
            <person name="Mei H."/>
            <person name="Zhang T."/>
            <person name="Gao T."/>
            <person name="Zhang H."/>
        </authorList>
    </citation>
    <scope>NUCLEOTIDE SEQUENCE</scope>
    <source>
        <strain evidence="18">G02</strain>
    </source>
</reference>
<keyword evidence="10" id="KW-0862">Zinc</keyword>
<accession>A0AAW2P5V2</accession>
<feature type="compositionally biased region" description="Polar residues" evidence="15">
    <location>
        <begin position="211"/>
        <end position="220"/>
    </location>
</feature>
<dbReference type="GO" id="GO:0061630">
    <property type="term" value="F:ubiquitin protein ligase activity"/>
    <property type="evidence" value="ECO:0007669"/>
    <property type="project" value="UniProtKB-EC"/>
</dbReference>
<keyword evidence="8 14" id="KW-0863">Zinc-finger</keyword>
<feature type="transmembrane region" description="Helical" evidence="16">
    <location>
        <begin position="68"/>
        <end position="91"/>
    </location>
</feature>
<evidence type="ECO:0000259" key="17">
    <source>
        <dbReference type="PROSITE" id="PS50089"/>
    </source>
</evidence>
<comment type="caution">
    <text evidence="18">The sequence shown here is derived from an EMBL/GenBank/DDBJ whole genome shotgun (WGS) entry which is preliminary data.</text>
</comment>
<dbReference type="GO" id="GO:0016020">
    <property type="term" value="C:membrane"/>
    <property type="evidence" value="ECO:0007669"/>
    <property type="project" value="UniProtKB-SubCell"/>
</dbReference>
<dbReference type="CDD" id="cd16461">
    <property type="entry name" value="RING-H2_EL5-like"/>
    <property type="match status" value="1"/>
</dbReference>
<evidence type="ECO:0000256" key="14">
    <source>
        <dbReference type="PROSITE-ProRule" id="PRU00175"/>
    </source>
</evidence>
<keyword evidence="9" id="KW-0833">Ubl conjugation pathway</keyword>
<evidence type="ECO:0000256" key="7">
    <source>
        <dbReference type="ARBA" id="ARBA00022723"/>
    </source>
</evidence>
<feature type="domain" description="RING-type" evidence="17">
    <location>
        <begin position="164"/>
        <end position="206"/>
    </location>
</feature>
<dbReference type="GO" id="GO:0008270">
    <property type="term" value="F:zinc ion binding"/>
    <property type="evidence" value="ECO:0007669"/>
    <property type="project" value="UniProtKB-KW"/>
</dbReference>
<evidence type="ECO:0000256" key="10">
    <source>
        <dbReference type="ARBA" id="ARBA00022833"/>
    </source>
</evidence>
<keyword evidence="11 16" id="KW-1133">Transmembrane helix</keyword>
<evidence type="ECO:0000256" key="5">
    <source>
        <dbReference type="ARBA" id="ARBA00022679"/>
    </source>
</evidence>
<dbReference type="SMART" id="SM00184">
    <property type="entry name" value="RING"/>
    <property type="match status" value="1"/>
</dbReference>
<evidence type="ECO:0000256" key="8">
    <source>
        <dbReference type="ARBA" id="ARBA00022771"/>
    </source>
</evidence>
<evidence type="ECO:0000256" key="6">
    <source>
        <dbReference type="ARBA" id="ARBA00022692"/>
    </source>
</evidence>
<feature type="compositionally biased region" description="Acidic residues" evidence="15">
    <location>
        <begin position="230"/>
        <end position="242"/>
    </location>
</feature>
<evidence type="ECO:0000256" key="16">
    <source>
        <dbReference type="SAM" id="Phobius"/>
    </source>
</evidence>
<evidence type="ECO:0000256" key="12">
    <source>
        <dbReference type="ARBA" id="ARBA00023136"/>
    </source>
</evidence>
<reference evidence="18" key="1">
    <citation type="submission" date="2020-06" db="EMBL/GenBank/DDBJ databases">
        <authorList>
            <person name="Li T."/>
            <person name="Hu X."/>
            <person name="Zhang T."/>
            <person name="Song X."/>
            <person name="Zhang H."/>
            <person name="Dai N."/>
            <person name="Sheng W."/>
            <person name="Hou X."/>
            <person name="Wei L."/>
        </authorList>
    </citation>
    <scope>NUCLEOTIDE SEQUENCE</scope>
    <source>
        <strain evidence="18">G02</strain>
        <tissue evidence="18">Leaf</tissue>
    </source>
</reference>
<protein>
    <recommendedName>
        <fullName evidence="4">RING-type E3 ubiquitin transferase</fullName>
        <ecNumber evidence="4">2.3.2.27</ecNumber>
    </recommendedName>
</protein>
<dbReference type="InterPro" id="IPR013083">
    <property type="entry name" value="Znf_RING/FYVE/PHD"/>
</dbReference>
<evidence type="ECO:0000256" key="9">
    <source>
        <dbReference type="ARBA" id="ARBA00022786"/>
    </source>
</evidence>
<comment type="subcellular location">
    <subcellularLocation>
        <location evidence="2">Membrane</location>
        <topology evidence="2">Single-pass membrane protein</topology>
    </subcellularLocation>
</comment>
<dbReference type="SMART" id="SM01197">
    <property type="entry name" value="FANCL_C"/>
    <property type="match status" value="1"/>
</dbReference>
<dbReference type="FunFam" id="3.30.40.10:FF:000187">
    <property type="entry name" value="E3 ubiquitin-protein ligase ATL6"/>
    <property type="match status" value="1"/>
</dbReference>
<comment type="similarity">
    <text evidence="13">Belongs to the RING-type zinc finger family. ATL subfamily.</text>
</comment>
<name>A0AAW2P5V2_SESRA</name>
<dbReference type="InterPro" id="IPR001841">
    <property type="entry name" value="Znf_RING"/>
</dbReference>
<gene>
    <name evidence="18" type="ORF">Sradi_4161300</name>
</gene>
<dbReference type="InterPro" id="IPR044600">
    <property type="entry name" value="ATL1/ATL16-like"/>
</dbReference>
<evidence type="ECO:0000256" key="3">
    <source>
        <dbReference type="ARBA" id="ARBA00004906"/>
    </source>
</evidence>
<organism evidence="18">
    <name type="scientific">Sesamum radiatum</name>
    <name type="common">Black benniseed</name>
    <dbReference type="NCBI Taxonomy" id="300843"/>
    <lineage>
        <taxon>Eukaryota</taxon>
        <taxon>Viridiplantae</taxon>
        <taxon>Streptophyta</taxon>
        <taxon>Embryophyta</taxon>
        <taxon>Tracheophyta</taxon>
        <taxon>Spermatophyta</taxon>
        <taxon>Magnoliopsida</taxon>
        <taxon>eudicotyledons</taxon>
        <taxon>Gunneridae</taxon>
        <taxon>Pentapetalae</taxon>
        <taxon>asterids</taxon>
        <taxon>lamiids</taxon>
        <taxon>Lamiales</taxon>
        <taxon>Pedaliaceae</taxon>
        <taxon>Sesamum</taxon>
    </lineage>
</organism>
<dbReference type="PANTHER" id="PTHR46913">
    <property type="entry name" value="RING-H2 FINGER PROTEIN ATL16"/>
    <property type="match status" value="1"/>
</dbReference>
<dbReference type="AlphaFoldDB" id="A0AAW2P5V2"/>
<keyword evidence="12 16" id="KW-0472">Membrane</keyword>
<dbReference type="Gene3D" id="3.30.40.10">
    <property type="entry name" value="Zinc/RING finger domain, C3HC4 (zinc finger)"/>
    <property type="match status" value="1"/>
</dbReference>
<comment type="catalytic activity">
    <reaction evidence="1">
        <text>S-ubiquitinyl-[E2 ubiquitin-conjugating enzyme]-L-cysteine + [acceptor protein]-L-lysine = [E2 ubiquitin-conjugating enzyme]-L-cysteine + N(6)-ubiquitinyl-[acceptor protein]-L-lysine.</text>
        <dbReference type="EC" id="2.3.2.27"/>
    </reaction>
</comment>
<dbReference type="GO" id="GO:0016567">
    <property type="term" value="P:protein ubiquitination"/>
    <property type="evidence" value="ECO:0007669"/>
    <property type="project" value="InterPro"/>
</dbReference>